<dbReference type="RefSeq" id="WP_071309114.1">
    <property type="nucleotide sequence ID" value="NZ_MLQR01000019.1"/>
</dbReference>
<accession>A0A1S2LQ81</accession>
<dbReference type="NCBIfam" id="NF041012">
    <property type="entry name" value="T4P_ComGB"/>
    <property type="match status" value="1"/>
</dbReference>
<dbReference type="InterPro" id="IPR018076">
    <property type="entry name" value="T2SS_GspF_dom"/>
</dbReference>
<gene>
    <name evidence="9" type="ORF">BKP37_08160</name>
</gene>
<sequence>MKKKNWNNDEKADFLIRIGGLLDQGYTISETLELFLKYDKEKLKPMMYQLLEELKNGRSFSDALLVLEIPEYIISFVHFAENYGNLSSGLQEGGVLLRKTDENKRKLQKLFKYPIFLLWILIIFFVIIYKFLLPQFVLLFSTLNISLPLITRLFMFTLENTPTFFLLFLIIMSTGSIYFVAFFNKKSVFEKARFIAKSPLIGNFYKMISTYFFATNLSYLIKNGMSIYDALNLFKDQKKLGYISIVAKAIISRLEKGQTLHQALLSEPLFLKGLAFIVDHGQSSGRLDNELNDYGRWILLDFEGKLKKIFMIIQPTLFVFIGLIILFMFISIMLPIYTLMKGF</sequence>
<evidence type="ECO:0000256" key="3">
    <source>
        <dbReference type="ARBA" id="ARBA00022475"/>
    </source>
</evidence>
<feature type="transmembrane region" description="Helical" evidence="7">
    <location>
        <begin position="113"/>
        <end position="132"/>
    </location>
</feature>
<evidence type="ECO:0000256" key="2">
    <source>
        <dbReference type="ARBA" id="ARBA00005745"/>
    </source>
</evidence>
<feature type="transmembrane region" description="Helical" evidence="7">
    <location>
        <begin position="317"/>
        <end position="340"/>
    </location>
</feature>
<keyword evidence="10" id="KW-1185">Reference proteome</keyword>
<evidence type="ECO:0000256" key="1">
    <source>
        <dbReference type="ARBA" id="ARBA00004651"/>
    </source>
</evidence>
<evidence type="ECO:0000256" key="6">
    <source>
        <dbReference type="ARBA" id="ARBA00023136"/>
    </source>
</evidence>
<dbReference type="InterPro" id="IPR042094">
    <property type="entry name" value="T2SS_GspF_sf"/>
</dbReference>
<dbReference type="PRINTS" id="PR00812">
    <property type="entry name" value="BCTERIALGSPF"/>
</dbReference>
<reference evidence="9 10" key="1">
    <citation type="submission" date="2016-10" db="EMBL/GenBank/DDBJ databases">
        <title>Draft genome sequences of four alkaliphilic bacteria belonging to the Anaerobacillus genus.</title>
        <authorList>
            <person name="Bassil N.M."/>
            <person name="Lloyd J.R."/>
        </authorList>
    </citation>
    <scope>NUCLEOTIDE SEQUENCE [LARGE SCALE GENOMIC DNA]</scope>
    <source>
        <strain evidence="9 10">DSM 18345</strain>
    </source>
</reference>
<dbReference type="Proteomes" id="UP000179524">
    <property type="component" value="Unassembled WGS sequence"/>
</dbReference>
<evidence type="ECO:0000313" key="10">
    <source>
        <dbReference type="Proteomes" id="UP000179524"/>
    </source>
</evidence>
<organism evidence="9 10">
    <name type="scientific">Anaerobacillus alkalilacustris</name>
    <dbReference type="NCBI Taxonomy" id="393763"/>
    <lineage>
        <taxon>Bacteria</taxon>
        <taxon>Bacillati</taxon>
        <taxon>Bacillota</taxon>
        <taxon>Bacilli</taxon>
        <taxon>Bacillales</taxon>
        <taxon>Bacillaceae</taxon>
        <taxon>Anaerobacillus</taxon>
    </lineage>
</organism>
<proteinExistence type="inferred from homology"/>
<dbReference type="InterPro" id="IPR047692">
    <property type="entry name" value="T4P_ComGB"/>
</dbReference>
<evidence type="ECO:0000256" key="4">
    <source>
        <dbReference type="ARBA" id="ARBA00022692"/>
    </source>
</evidence>
<evidence type="ECO:0000313" key="9">
    <source>
        <dbReference type="EMBL" id="OIJ14494.1"/>
    </source>
</evidence>
<protein>
    <recommendedName>
        <fullName evidence="8">Type II secretion system protein GspF domain-containing protein</fullName>
    </recommendedName>
</protein>
<comment type="caution">
    <text evidence="9">The sequence shown here is derived from an EMBL/GenBank/DDBJ whole genome shotgun (WGS) entry which is preliminary data.</text>
</comment>
<dbReference type="AlphaFoldDB" id="A0A1S2LQ81"/>
<dbReference type="PANTHER" id="PTHR30012">
    <property type="entry name" value="GENERAL SECRETION PATHWAY PROTEIN"/>
    <property type="match status" value="1"/>
</dbReference>
<keyword evidence="4 7" id="KW-0812">Transmembrane</keyword>
<dbReference type="Gene3D" id="1.20.81.30">
    <property type="entry name" value="Type II secretion system (T2SS), domain F"/>
    <property type="match status" value="2"/>
</dbReference>
<dbReference type="Pfam" id="PF00482">
    <property type="entry name" value="T2SSF"/>
    <property type="match status" value="2"/>
</dbReference>
<evidence type="ECO:0000259" key="8">
    <source>
        <dbReference type="Pfam" id="PF00482"/>
    </source>
</evidence>
<dbReference type="GO" id="GO:0005886">
    <property type="term" value="C:plasma membrane"/>
    <property type="evidence" value="ECO:0007669"/>
    <property type="project" value="UniProtKB-SubCell"/>
</dbReference>
<evidence type="ECO:0000256" key="5">
    <source>
        <dbReference type="ARBA" id="ARBA00022989"/>
    </source>
</evidence>
<name>A0A1S2LQ81_9BACI</name>
<dbReference type="InterPro" id="IPR003004">
    <property type="entry name" value="GspF/PilC"/>
</dbReference>
<feature type="transmembrane region" description="Helical" evidence="7">
    <location>
        <begin position="164"/>
        <end position="183"/>
    </location>
</feature>
<comment type="subcellular location">
    <subcellularLocation>
        <location evidence="1">Cell membrane</location>
        <topology evidence="1">Multi-pass membrane protein</topology>
    </subcellularLocation>
</comment>
<evidence type="ECO:0000256" key="7">
    <source>
        <dbReference type="SAM" id="Phobius"/>
    </source>
</evidence>
<feature type="domain" description="Type II secretion system protein GspF" evidence="8">
    <location>
        <begin position="14"/>
        <end position="134"/>
    </location>
</feature>
<dbReference type="EMBL" id="MLQR01000019">
    <property type="protein sequence ID" value="OIJ14494.1"/>
    <property type="molecule type" value="Genomic_DNA"/>
</dbReference>
<keyword evidence="3" id="KW-1003">Cell membrane</keyword>
<dbReference type="PANTHER" id="PTHR30012:SF0">
    <property type="entry name" value="TYPE II SECRETION SYSTEM PROTEIN F-RELATED"/>
    <property type="match status" value="1"/>
</dbReference>
<keyword evidence="5 7" id="KW-1133">Transmembrane helix</keyword>
<keyword evidence="6 7" id="KW-0472">Membrane</keyword>
<feature type="domain" description="Type II secretion system protein GspF" evidence="8">
    <location>
        <begin position="213"/>
        <end position="335"/>
    </location>
</feature>
<dbReference type="OrthoDB" id="1638902at2"/>
<comment type="similarity">
    <text evidence="2">Belongs to the GSP F family.</text>
</comment>